<evidence type="ECO:0000313" key="5">
    <source>
        <dbReference type="Proteomes" id="UP000030671"/>
    </source>
</evidence>
<dbReference type="HOGENOM" id="CLU_027888_0_0_1"/>
<evidence type="ECO:0000259" key="3">
    <source>
        <dbReference type="PROSITE" id="PS50157"/>
    </source>
</evidence>
<feature type="compositionally biased region" description="Basic and acidic residues" evidence="2">
    <location>
        <begin position="57"/>
        <end position="67"/>
    </location>
</feature>
<protein>
    <recommendedName>
        <fullName evidence="3">C2H2-type domain-containing protein</fullName>
    </recommendedName>
</protein>
<dbReference type="Proteomes" id="UP000030671">
    <property type="component" value="Unassembled WGS sequence"/>
</dbReference>
<accession>W4JQZ0</accession>
<evidence type="ECO:0000256" key="1">
    <source>
        <dbReference type="PROSITE-ProRule" id="PRU00042"/>
    </source>
</evidence>
<evidence type="ECO:0000313" key="4">
    <source>
        <dbReference type="EMBL" id="ETW75281.1"/>
    </source>
</evidence>
<dbReference type="InterPro" id="IPR013087">
    <property type="entry name" value="Znf_C2H2_type"/>
</dbReference>
<reference evidence="4 5" key="1">
    <citation type="journal article" date="2012" name="New Phytol.">
        <title>Insight into trade-off between wood decay and parasitism from the genome of a fungal forest pathogen.</title>
        <authorList>
            <person name="Olson A."/>
            <person name="Aerts A."/>
            <person name="Asiegbu F."/>
            <person name="Belbahri L."/>
            <person name="Bouzid O."/>
            <person name="Broberg A."/>
            <person name="Canback B."/>
            <person name="Coutinho P.M."/>
            <person name="Cullen D."/>
            <person name="Dalman K."/>
            <person name="Deflorio G."/>
            <person name="van Diepen L.T."/>
            <person name="Dunand C."/>
            <person name="Duplessis S."/>
            <person name="Durling M."/>
            <person name="Gonthier P."/>
            <person name="Grimwood J."/>
            <person name="Fossdal C.G."/>
            <person name="Hansson D."/>
            <person name="Henrissat B."/>
            <person name="Hietala A."/>
            <person name="Himmelstrand K."/>
            <person name="Hoffmeister D."/>
            <person name="Hogberg N."/>
            <person name="James T.Y."/>
            <person name="Karlsson M."/>
            <person name="Kohler A."/>
            <person name="Kues U."/>
            <person name="Lee Y.H."/>
            <person name="Lin Y.C."/>
            <person name="Lind M."/>
            <person name="Lindquist E."/>
            <person name="Lombard V."/>
            <person name="Lucas S."/>
            <person name="Lunden K."/>
            <person name="Morin E."/>
            <person name="Murat C."/>
            <person name="Park J."/>
            <person name="Raffaello T."/>
            <person name="Rouze P."/>
            <person name="Salamov A."/>
            <person name="Schmutz J."/>
            <person name="Solheim H."/>
            <person name="Stahlberg J."/>
            <person name="Velez H."/>
            <person name="de Vries R.P."/>
            <person name="Wiebenga A."/>
            <person name="Woodward S."/>
            <person name="Yakovlev I."/>
            <person name="Garbelotto M."/>
            <person name="Martin F."/>
            <person name="Grigoriev I.V."/>
            <person name="Stenlid J."/>
        </authorList>
    </citation>
    <scope>NUCLEOTIDE SEQUENCE [LARGE SCALE GENOMIC DNA]</scope>
    <source>
        <strain evidence="4 5">TC 32-1</strain>
    </source>
</reference>
<dbReference type="InterPro" id="IPR036236">
    <property type="entry name" value="Znf_C2H2_sf"/>
</dbReference>
<dbReference type="GO" id="GO:0008270">
    <property type="term" value="F:zinc ion binding"/>
    <property type="evidence" value="ECO:0007669"/>
    <property type="project" value="UniProtKB-KW"/>
</dbReference>
<dbReference type="EMBL" id="KI925466">
    <property type="protein sequence ID" value="ETW75281.1"/>
    <property type="molecule type" value="Genomic_DNA"/>
</dbReference>
<keyword evidence="1" id="KW-0862">Zinc</keyword>
<sequence length="450" mass="48742">MSSSDGPFAEWYDIIVWGCDWLSSQIPPEVSTSAATIPQSPTAIVENVTSPVLPATDSKDKPVEDMPHPSTELPVTTTLFTFANASQRPDEISSLRATIPVPLPSTLGCTEVAPDPPSTPATAFPLLFKESDAVSRIAGTKRKADETSENCGRPKSSILEVMREAERIHPLAQPQAGPSRLIEAYEDSEGIALKPHNHTTGASSFKKDFQAADSAPVNVQLWSQGPFPTQTSLVGQPTAFSASTLSQTSTLPSSPSSGSSASYAAQQSFHVGQMTFPSIPMPTSADTTRHINGPMYGVQGMTFTAPLVSHPAPSTSYSATLSIPSVSMVSITLEMLLVARERAHLLPPIPIRYGQTPYNSGSFNCHICILGFRTKRELTTHERRQTHTKRVLVLNGYTVLPPKDFPCDYPECDKEYSNRSSLVTHRRTAHGIGERIDAMAGEGRAKRRRR</sequence>
<dbReference type="SMART" id="SM00355">
    <property type="entry name" value="ZnF_C2H2"/>
    <property type="match status" value="2"/>
</dbReference>
<dbReference type="KEGG" id="hir:HETIRDRAFT_423003"/>
<dbReference type="SUPFAM" id="SSF57667">
    <property type="entry name" value="beta-beta-alpha zinc fingers"/>
    <property type="match status" value="1"/>
</dbReference>
<dbReference type="RefSeq" id="XP_009552714.1">
    <property type="nucleotide sequence ID" value="XM_009554419.1"/>
</dbReference>
<dbReference type="PROSITE" id="PS50157">
    <property type="entry name" value="ZINC_FINGER_C2H2_2"/>
    <property type="match status" value="2"/>
</dbReference>
<proteinExistence type="predicted"/>
<dbReference type="PROSITE" id="PS00028">
    <property type="entry name" value="ZINC_FINGER_C2H2_1"/>
    <property type="match status" value="2"/>
</dbReference>
<organism evidence="4 5">
    <name type="scientific">Heterobasidion irregulare (strain TC 32-1)</name>
    <dbReference type="NCBI Taxonomy" id="747525"/>
    <lineage>
        <taxon>Eukaryota</taxon>
        <taxon>Fungi</taxon>
        <taxon>Dikarya</taxon>
        <taxon>Basidiomycota</taxon>
        <taxon>Agaricomycotina</taxon>
        <taxon>Agaricomycetes</taxon>
        <taxon>Russulales</taxon>
        <taxon>Bondarzewiaceae</taxon>
        <taxon>Heterobasidion</taxon>
        <taxon>Heterobasidion annosum species complex</taxon>
    </lineage>
</organism>
<dbReference type="GeneID" id="20673861"/>
<feature type="domain" description="C2H2-type" evidence="3">
    <location>
        <begin position="405"/>
        <end position="430"/>
    </location>
</feature>
<keyword evidence="5" id="KW-1185">Reference proteome</keyword>
<feature type="region of interest" description="Disordered" evidence="2">
    <location>
        <begin position="52"/>
        <end position="72"/>
    </location>
</feature>
<feature type="region of interest" description="Disordered" evidence="2">
    <location>
        <begin position="245"/>
        <end position="264"/>
    </location>
</feature>
<gene>
    <name evidence="4" type="ORF">HETIRDRAFT_423003</name>
</gene>
<dbReference type="OrthoDB" id="3437960at2759"/>
<feature type="domain" description="C2H2-type" evidence="3">
    <location>
        <begin position="363"/>
        <end position="388"/>
    </location>
</feature>
<dbReference type="Gene3D" id="3.30.160.60">
    <property type="entry name" value="Classic Zinc Finger"/>
    <property type="match status" value="1"/>
</dbReference>
<keyword evidence="1" id="KW-0863">Zinc-finger</keyword>
<dbReference type="Pfam" id="PF00096">
    <property type="entry name" value="zf-C2H2"/>
    <property type="match status" value="1"/>
</dbReference>
<dbReference type="AlphaFoldDB" id="W4JQZ0"/>
<keyword evidence="1" id="KW-0479">Metal-binding</keyword>
<evidence type="ECO:0000256" key="2">
    <source>
        <dbReference type="SAM" id="MobiDB-lite"/>
    </source>
</evidence>
<name>W4JQZ0_HETIT</name>
<dbReference type="InParanoid" id="W4JQZ0"/>